<dbReference type="PANTHER" id="PTHR34601:SF2">
    <property type="entry name" value="NEMATODE SPECIFIC PEPTIDE FAMILY, GROUP B-RELATED"/>
    <property type="match status" value="1"/>
</dbReference>
<dbReference type="EMBL" id="CAJGYM010000027">
    <property type="protein sequence ID" value="CAD6192419.1"/>
    <property type="molecule type" value="Genomic_DNA"/>
</dbReference>
<evidence type="ECO:0000256" key="2">
    <source>
        <dbReference type="SAM" id="SignalP"/>
    </source>
</evidence>
<keyword evidence="4" id="KW-1185">Reference proteome</keyword>
<protein>
    <submittedName>
        <fullName evidence="3">Uncharacterized protein</fullName>
    </submittedName>
</protein>
<proteinExistence type="predicted"/>
<comment type="caution">
    <text evidence="3">The sequence shown here is derived from an EMBL/GenBank/DDBJ whole genome shotgun (WGS) entry which is preliminary data.</text>
</comment>
<dbReference type="InterPro" id="IPR009924">
    <property type="entry name" value="DUF1459"/>
</dbReference>
<accession>A0A8S1H8P9</accession>
<feature type="chain" id="PRO_5035789018" evidence="2">
    <location>
        <begin position="22"/>
        <end position="83"/>
    </location>
</feature>
<dbReference type="PANTHER" id="PTHR34601">
    <property type="entry name" value="NEMATODE SPECIFIC PEPTIDE FAMILY, GROUP B"/>
    <property type="match status" value="1"/>
</dbReference>
<feature type="region of interest" description="Disordered" evidence="1">
    <location>
        <begin position="62"/>
        <end position="83"/>
    </location>
</feature>
<organism evidence="3 4">
    <name type="scientific">Caenorhabditis auriculariae</name>
    <dbReference type="NCBI Taxonomy" id="2777116"/>
    <lineage>
        <taxon>Eukaryota</taxon>
        <taxon>Metazoa</taxon>
        <taxon>Ecdysozoa</taxon>
        <taxon>Nematoda</taxon>
        <taxon>Chromadorea</taxon>
        <taxon>Rhabditida</taxon>
        <taxon>Rhabditina</taxon>
        <taxon>Rhabditomorpha</taxon>
        <taxon>Rhabditoidea</taxon>
        <taxon>Rhabditidae</taxon>
        <taxon>Peloderinae</taxon>
        <taxon>Caenorhabditis</taxon>
    </lineage>
</organism>
<evidence type="ECO:0000313" key="3">
    <source>
        <dbReference type="EMBL" id="CAD6192419.1"/>
    </source>
</evidence>
<name>A0A8S1H8P9_9PELO</name>
<feature type="signal peptide" evidence="2">
    <location>
        <begin position="1"/>
        <end position="21"/>
    </location>
</feature>
<dbReference type="AlphaFoldDB" id="A0A8S1H8P9"/>
<sequence length="83" mass="8659">MFSSRVMIIAVVAALLALGQAQVVVPAAYEAVVPAVSPFYAAYSPYYAAAAYPAYYAWGSNKGKSDASPAPQASSSLLNNQRP</sequence>
<reference evidence="3" key="1">
    <citation type="submission" date="2020-10" db="EMBL/GenBank/DDBJ databases">
        <authorList>
            <person name="Kikuchi T."/>
        </authorList>
    </citation>
    <scope>NUCLEOTIDE SEQUENCE</scope>
    <source>
        <strain evidence="3">NKZ352</strain>
    </source>
</reference>
<gene>
    <name evidence="3" type="ORF">CAUJ_LOCUS8338</name>
</gene>
<evidence type="ECO:0000256" key="1">
    <source>
        <dbReference type="SAM" id="MobiDB-lite"/>
    </source>
</evidence>
<feature type="compositionally biased region" description="Low complexity" evidence="1">
    <location>
        <begin position="66"/>
        <end position="76"/>
    </location>
</feature>
<dbReference type="Pfam" id="PF07312">
    <property type="entry name" value="DUF1459"/>
    <property type="match status" value="1"/>
</dbReference>
<keyword evidence="2" id="KW-0732">Signal</keyword>
<dbReference type="Proteomes" id="UP000835052">
    <property type="component" value="Unassembled WGS sequence"/>
</dbReference>
<evidence type="ECO:0000313" key="4">
    <source>
        <dbReference type="Proteomes" id="UP000835052"/>
    </source>
</evidence>